<keyword evidence="2" id="KW-1185">Reference proteome</keyword>
<organism evidence="1 2">
    <name type="scientific">Manihot esculenta</name>
    <name type="common">Cassava</name>
    <name type="synonym">Jatropha manihot</name>
    <dbReference type="NCBI Taxonomy" id="3983"/>
    <lineage>
        <taxon>Eukaryota</taxon>
        <taxon>Viridiplantae</taxon>
        <taxon>Streptophyta</taxon>
        <taxon>Embryophyta</taxon>
        <taxon>Tracheophyta</taxon>
        <taxon>Spermatophyta</taxon>
        <taxon>Magnoliopsida</taxon>
        <taxon>eudicotyledons</taxon>
        <taxon>Gunneridae</taxon>
        <taxon>Pentapetalae</taxon>
        <taxon>rosids</taxon>
        <taxon>fabids</taxon>
        <taxon>Malpighiales</taxon>
        <taxon>Euphorbiaceae</taxon>
        <taxon>Crotonoideae</taxon>
        <taxon>Manihoteae</taxon>
        <taxon>Manihot</taxon>
    </lineage>
</organism>
<sequence length="330" mass="39166">MLLFTKLQTWYVTFVYGNPNVQGRIAFINQLKQMAMSVDIPWLVMGDFNICSSQADKCGNRGIHRSSAHAYLDFLFDYNLEEMSYSGQKYTWLNKQDGRAQVMERIDKALCNGEWRNLFSHSHLMHENLVASDHRPLILLQNKPSFIRKPFVFDIRCLESQDCFPAIRDKWDTSSNNFVKKLSECQLTVEAWCRDHLENSRRRIEVLSKRLDKLLSSPSVNNTDQEIIAIRRQLQDLWELEEKYWFQKSRVNWLSFKDKNTKFFHATMMQRRHRNYIAKIRSMDGLWLDQQREIQQEAFIYFQKLYQSNTSFGSDQVLEAIPSLVSIDMN</sequence>
<accession>A0ACB7GQA2</accession>
<reference evidence="2" key="1">
    <citation type="journal article" date="2016" name="Nat. Biotechnol.">
        <title>Sequencing wild and cultivated cassava and related species reveals extensive interspecific hybridization and genetic diversity.</title>
        <authorList>
            <person name="Bredeson J.V."/>
            <person name="Lyons J.B."/>
            <person name="Prochnik S.E."/>
            <person name="Wu G.A."/>
            <person name="Ha C.M."/>
            <person name="Edsinger-Gonzales E."/>
            <person name="Grimwood J."/>
            <person name="Schmutz J."/>
            <person name="Rabbi I.Y."/>
            <person name="Egesi C."/>
            <person name="Nauluvula P."/>
            <person name="Lebot V."/>
            <person name="Ndunguru J."/>
            <person name="Mkamilo G."/>
            <person name="Bart R.S."/>
            <person name="Setter T.L."/>
            <person name="Gleadow R.M."/>
            <person name="Kulakow P."/>
            <person name="Ferguson M.E."/>
            <person name="Rounsley S."/>
            <person name="Rokhsar D.S."/>
        </authorList>
    </citation>
    <scope>NUCLEOTIDE SEQUENCE [LARGE SCALE GENOMIC DNA]</scope>
    <source>
        <strain evidence="2">cv. AM560-2</strain>
    </source>
</reference>
<evidence type="ECO:0000313" key="2">
    <source>
        <dbReference type="Proteomes" id="UP000091857"/>
    </source>
</evidence>
<gene>
    <name evidence="1" type="ORF">MANES_12G044467v8</name>
</gene>
<comment type="caution">
    <text evidence="1">The sequence shown here is derived from an EMBL/GenBank/DDBJ whole genome shotgun (WGS) entry which is preliminary data.</text>
</comment>
<protein>
    <submittedName>
        <fullName evidence="1">Uncharacterized protein</fullName>
    </submittedName>
</protein>
<proteinExistence type="predicted"/>
<evidence type="ECO:0000313" key="1">
    <source>
        <dbReference type="EMBL" id="KAG8641915.1"/>
    </source>
</evidence>
<dbReference type="EMBL" id="CM004398">
    <property type="protein sequence ID" value="KAG8641915.1"/>
    <property type="molecule type" value="Genomic_DNA"/>
</dbReference>
<name>A0ACB7GQA2_MANES</name>
<dbReference type="Proteomes" id="UP000091857">
    <property type="component" value="Chromosome 12"/>
</dbReference>